<feature type="domain" description="Rhodanese" evidence="9">
    <location>
        <begin position="458"/>
        <end position="564"/>
    </location>
</feature>
<comment type="caution">
    <text evidence="10">The sequence shown here is derived from an EMBL/GenBank/DDBJ whole genome shotgun (WGS) entry which is preliminary data.</text>
</comment>
<keyword evidence="11" id="KW-1185">Reference proteome</keyword>
<feature type="region of interest" description="Disordered" evidence="8">
    <location>
        <begin position="344"/>
        <end position="367"/>
    </location>
</feature>
<dbReference type="InterPro" id="IPR000751">
    <property type="entry name" value="MPI_Phosphatase"/>
</dbReference>
<evidence type="ECO:0000256" key="6">
    <source>
        <dbReference type="ARBA" id="ARBA00023306"/>
    </source>
</evidence>
<dbReference type="GO" id="GO:0051301">
    <property type="term" value="P:cell division"/>
    <property type="evidence" value="ECO:0007669"/>
    <property type="project" value="UniProtKB-KW"/>
</dbReference>
<accession>A0A8S1DPA5</accession>
<dbReference type="CDD" id="cd01530">
    <property type="entry name" value="Cdc25"/>
    <property type="match status" value="1"/>
</dbReference>
<keyword evidence="5" id="KW-0904">Protein phosphatase</keyword>
<dbReference type="InterPro" id="IPR036873">
    <property type="entry name" value="Rhodanese-like_dom_sf"/>
</dbReference>
<dbReference type="SMART" id="SM00450">
    <property type="entry name" value="RHOD"/>
    <property type="match status" value="1"/>
</dbReference>
<feature type="region of interest" description="Disordered" evidence="8">
    <location>
        <begin position="233"/>
        <end position="299"/>
    </location>
</feature>
<comment type="catalytic activity">
    <reaction evidence="7">
        <text>O-phospho-L-tyrosyl-[protein] + H2O = L-tyrosyl-[protein] + phosphate</text>
        <dbReference type="Rhea" id="RHEA:10684"/>
        <dbReference type="Rhea" id="RHEA-COMP:10136"/>
        <dbReference type="Rhea" id="RHEA-COMP:20101"/>
        <dbReference type="ChEBI" id="CHEBI:15377"/>
        <dbReference type="ChEBI" id="CHEBI:43474"/>
        <dbReference type="ChEBI" id="CHEBI:46858"/>
        <dbReference type="ChEBI" id="CHEBI:61978"/>
        <dbReference type="EC" id="3.1.3.48"/>
    </reaction>
</comment>
<dbReference type="PRINTS" id="PR00716">
    <property type="entry name" value="MPIPHPHTASE"/>
</dbReference>
<dbReference type="SUPFAM" id="SSF52821">
    <property type="entry name" value="Rhodanese/Cell cycle control phosphatase"/>
    <property type="match status" value="1"/>
</dbReference>
<evidence type="ECO:0000256" key="2">
    <source>
        <dbReference type="ARBA" id="ARBA00013064"/>
    </source>
</evidence>
<evidence type="ECO:0000256" key="1">
    <source>
        <dbReference type="ARBA" id="ARBA00011065"/>
    </source>
</evidence>
<dbReference type="GO" id="GO:0010971">
    <property type="term" value="P:positive regulation of G2/M transition of mitotic cell cycle"/>
    <property type="evidence" value="ECO:0007669"/>
    <property type="project" value="TreeGrafter"/>
</dbReference>
<dbReference type="OrthoDB" id="26523at2759"/>
<evidence type="ECO:0000256" key="5">
    <source>
        <dbReference type="ARBA" id="ARBA00022912"/>
    </source>
</evidence>
<dbReference type="GO" id="GO:0005634">
    <property type="term" value="C:nucleus"/>
    <property type="evidence" value="ECO:0007669"/>
    <property type="project" value="TreeGrafter"/>
</dbReference>
<dbReference type="Gene3D" id="3.40.250.10">
    <property type="entry name" value="Rhodanese-like domain"/>
    <property type="match status" value="1"/>
</dbReference>
<dbReference type="PANTHER" id="PTHR10828">
    <property type="entry name" value="M-PHASE INDUCER PHOSPHATASE DUAL SPECIFICITY PHOSPHATASE CDC25"/>
    <property type="match status" value="1"/>
</dbReference>
<reference evidence="10 11" key="1">
    <citation type="submission" date="2020-04" db="EMBL/GenBank/DDBJ databases">
        <authorList>
            <person name="Alioto T."/>
            <person name="Alioto T."/>
            <person name="Gomez Garrido J."/>
        </authorList>
    </citation>
    <scope>NUCLEOTIDE SEQUENCE [LARGE SCALE GENOMIC DNA]</scope>
</reference>
<evidence type="ECO:0000256" key="4">
    <source>
        <dbReference type="ARBA" id="ARBA00022801"/>
    </source>
</evidence>
<dbReference type="InterPro" id="IPR001763">
    <property type="entry name" value="Rhodanese-like_dom"/>
</dbReference>
<dbReference type="AlphaFoldDB" id="A0A8S1DPA5"/>
<dbReference type="GO" id="GO:0005737">
    <property type="term" value="C:cytoplasm"/>
    <property type="evidence" value="ECO:0007669"/>
    <property type="project" value="TreeGrafter"/>
</dbReference>
<evidence type="ECO:0000256" key="7">
    <source>
        <dbReference type="ARBA" id="ARBA00051722"/>
    </source>
</evidence>
<dbReference type="PROSITE" id="PS50206">
    <property type="entry name" value="RHODANESE_3"/>
    <property type="match status" value="1"/>
</dbReference>
<sequence>MHRRIPILLDECTHSLLPDPYTHTHFIRKKSAKIMNLQLKEVLKRQFQNYLEMADSPAPPSPAGKSFVFPSDLSPMSMLAQNMGSANLDDPDLRRRLSLSSICDTPSPLSVSQRTSKILTENTSQDEAISTPSIFRTSAKISSPGSPLRATECNQMSPGGITNKENHSTADFLLKDTSRDSVLDDPASSFKFTQPAIVVKLRQDVAPISPHNSFKFFRSLSSGSESIDDGFLDFLNSDREDEPMSPNAPAGISNLLKGQIHRDSPKRPKSGSSSAKRSLIRSLSSNDFDTPPTSKVRQNLFKSPSFDVIHDPMEVVGPNSFAFKRPVPPSDSDLCMDSPCQPAAKKRRTFTPTTPLRENSNSLPPNSHALTQSSLLNYGFQKSKSPAIDKFKRSFSDTDAIIKNSVERSYADSMLIGDFSKPYVLPLMNGKHQDLKTISSETLAGLLSGQFNHDEVVFRVVDCRYPYEFAGGHIRGAVNLFSKDLIEEEFITKCRLPSASSEQRHILIFHCEFSSERAPCLSRYLRGCDRAANKECYPNLFYPEMYLLHGGYKAFFESHPELCEPRSYTPMLNQGNEADLKHFRSKSRSWAGDVKSLPNSRLMPSKFSLKRLDV</sequence>
<name>A0A8S1DPA5_9INSE</name>
<evidence type="ECO:0000313" key="10">
    <source>
        <dbReference type="EMBL" id="CAB3382936.1"/>
    </source>
</evidence>
<keyword evidence="3" id="KW-0132">Cell division</keyword>
<dbReference type="PANTHER" id="PTHR10828:SF17">
    <property type="entry name" value="PROTEIN-TYROSINE-PHOSPHATASE"/>
    <property type="match status" value="1"/>
</dbReference>
<evidence type="ECO:0000259" key="9">
    <source>
        <dbReference type="PROSITE" id="PS50206"/>
    </source>
</evidence>
<protein>
    <recommendedName>
        <fullName evidence="2">protein-tyrosine-phosphatase</fullName>
        <ecNumber evidence="2">3.1.3.48</ecNumber>
    </recommendedName>
</protein>
<dbReference type="FunFam" id="3.40.250.10:FF:000036">
    <property type="entry name" value="M-phase inducer phosphatase"/>
    <property type="match status" value="1"/>
</dbReference>
<dbReference type="Pfam" id="PF00581">
    <property type="entry name" value="Rhodanese"/>
    <property type="match status" value="1"/>
</dbReference>
<dbReference type="GO" id="GO:0000086">
    <property type="term" value="P:G2/M transition of mitotic cell cycle"/>
    <property type="evidence" value="ECO:0007669"/>
    <property type="project" value="TreeGrafter"/>
</dbReference>
<keyword evidence="4" id="KW-0378">Hydrolase</keyword>
<feature type="region of interest" description="Disordered" evidence="8">
    <location>
        <begin position="138"/>
        <end position="166"/>
    </location>
</feature>
<evidence type="ECO:0000256" key="3">
    <source>
        <dbReference type="ARBA" id="ARBA00022618"/>
    </source>
</evidence>
<dbReference type="EMBL" id="CADEPI010000289">
    <property type="protein sequence ID" value="CAB3382936.1"/>
    <property type="molecule type" value="Genomic_DNA"/>
</dbReference>
<proteinExistence type="inferred from homology"/>
<dbReference type="GO" id="GO:0032502">
    <property type="term" value="P:developmental process"/>
    <property type="evidence" value="ECO:0007669"/>
    <property type="project" value="UniProtKB-ARBA"/>
</dbReference>
<dbReference type="GO" id="GO:0010256">
    <property type="term" value="P:endomembrane system organization"/>
    <property type="evidence" value="ECO:0007669"/>
    <property type="project" value="UniProtKB-ARBA"/>
</dbReference>
<dbReference type="GO" id="GO:0009794">
    <property type="term" value="P:regulation of mitotic cell cycle, embryonic"/>
    <property type="evidence" value="ECO:0007669"/>
    <property type="project" value="UniProtKB-ARBA"/>
</dbReference>
<feature type="compositionally biased region" description="Polar residues" evidence="8">
    <location>
        <begin position="350"/>
        <end position="367"/>
    </location>
</feature>
<dbReference type="GO" id="GO:0004725">
    <property type="term" value="F:protein tyrosine phosphatase activity"/>
    <property type="evidence" value="ECO:0007669"/>
    <property type="project" value="UniProtKB-EC"/>
</dbReference>
<keyword evidence="6" id="KW-0131">Cell cycle</keyword>
<dbReference type="GO" id="GO:0110032">
    <property type="term" value="P:positive regulation of G2/MI transition of meiotic cell cycle"/>
    <property type="evidence" value="ECO:0007669"/>
    <property type="project" value="TreeGrafter"/>
</dbReference>
<dbReference type="EC" id="3.1.3.48" evidence="2"/>
<feature type="compositionally biased region" description="Polar residues" evidence="8">
    <location>
        <begin position="270"/>
        <end position="299"/>
    </location>
</feature>
<dbReference type="Proteomes" id="UP000494165">
    <property type="component" value="Unassembled WGS sequence"/>
</dbReference>
<comment type="similarity">
    <text evidence="1">Belongs to the MPI phosphatase family.</text>
</comment>
<gene>
    <name evidence="10" type="ORF">CLODIP_2_CD10344</name>
</gene>
<evidence type="ECO:0000313" key="11">
    <source>
        <dbReference type="Proteomes" id="UP000494165"/>
    </source>
</evidence>
<evidence type="ECO:0000256" key="8">
    <source>
        <dbReference type="SAM" id="MobiDB-lite"/>
    </source>
</evidence>
<organism evidence="10 11">
    <name type="scientific">Cloeon dipterum</name>
    <dbReference type="NCBI Taxonomy" id="197152"/>
    <lineage>
        <taxon>Eukaryota</taxon>
        <taxon>Metazoa</taxon>
        <taxon>Ecdysozoa</taxon>
        <taxon>Arthropoda</taxon>
        <taxon>Hexapoda</taxon>
        <taxon>Insecta</taxon>
        <taxon>Pterygota</taxon>
        <taxon>Palaeoptera</taxon>
        <taxon>Ephemeroptera</taxon>
        <taxon>Pisciforma</taxon>
        <taxon>Baetidae</taxon>
        <taxon>Cloeon</taxon>
    </lineage>
</organism>